<dbReference type="InterPro" id="IPR004875">
    <property type="entry name" value="DDE_SF_endonuclease_dom"/>
</dbReference>
<feature type="compositionally biased region" description="Basic and acidic residues" evidence="3">
    <location>
        <begin position="583"/>
        <end position="593"/>
    </location>
</feature>
<sequence length="641" mass="73493">MKGIKEELFKWACKKDATNSFLDRRMVREKALQLSSVRGFNGFKCSDAWLTSFLREHGFSTNPRNQSGPIFKDYREWIELMRPTIIKYRYRDLFHADELTMYTDVSPSMVSSAGVEGNRIKILMGCDSSGHTKLPLLMYGPYPGTIKANEHVYRNCEDSRTEDELFRNWMEGVNDRMARCKRKILMFLRRDRARVLKDFAASNVRLVYFPENFPAHLRPLRKHVFHYVKMVYRRRYAERMKQRNAEWSLREDVLASLIDAWESVPRELVIFSFQKAHLRLDDCFLQFDCDCWNSSTTGISFKRFVTFDDELSDERLPLRNNSRRRVNLRTNRQNVVQISEDSLDSSSKDANESERFRSNRKLGSPPTALNDRHPIEGNCESIKVREKTHEDGDIVNAIASSIPKEDASEKHRLEASDTQESLQALMNKALTLLSSAKANCAKTLIDGIRVTSQETNGTANDLPQYERFNDRRDADSVHTNREIASSSPVSCIGKFDQPSTSGNNWNAFIMEDQSGKEAVESQLLKGTSLCTLGLESRDSNPIVNSSDEISSSVVREEAVSFSKKKRRKSSTDLTNASEDEFEHGEPREKKSKTDQNWSKQFETTFVFGSPDRSYPSGVQRDDGIVDSCIFNASPSSMSPRD</sequence>
<organism evidence="5 6">
    <name type="scientific">Xylocopa violacea</name>
    <name type="common">Violet carpenter bee</name>
    <name type="synonym">Apis violacea</name>
    <dbReference type="NCBI Taxonomy" id="135666"/>
    <lineage>
        <taxon>Eukaryota</taxon>
        <taxon>Metazoa</taxon>
        <taxon>Ecdysozoa</taxon>
        <taxon>Arthropoda</taxon>
        <taxon>Hexapoda</taxon>
        <taxon>Insecta</taxon>
        <taxon>Pterygota</taxon>
        <taxon>Neoptera</taxon>
        <taxon>Endopterygota</taxon>
        <taxon>Hymenoptera</taxon>
        <taxon>Apocrita</taxon>
        <taxon>Aculeata</taxon>
        <taxon>Apoidea</taxon>
        <taxon>Anthophila</taxon>
        <taxon>Apidae</taxon>
        <taxon>Xylocopa</taxon>
        <taxon>Xylocopa</taxon>
    </lineage>
</organism>
<feature type="domain" description="HTH CENPB-type" evidence="4">
    <location>
        <begin position="1"/>
        <end position="63"/>
    </location>
</feature>
<dbReference type="Proteomes" id="UP001642520">
    <property type="component" value="Unassembled WGS sequence"/>
</dbReference>
<dbReference type="Pfam" id="PF03184">
    <property type="entry name" value="DDE_1"/>
    <property type="match status" value="1"/>
</dbReference>
<dbReference type="Pfam" id="PF03221">
    <property type="entry name" value="HTH_Tnp_Tc5"/>
    <property type="match status" value="1"/>
</dbReference>
<gene>
    <name evidence="5" type="ORF">XYLVIOL_LOCUS8599</name>
</gene>
<evidence type="ECO:0000256" key="2">
    <source>
        <dbReference type="ARBA" id="ARBA00023125"/>
    </source>
</evidence>
<feature type="region of interest" description="Disordered" evidence="3">
    <location>
        <begin position="560"/>
        <end position="596"/>
    </location>
</feature>
<reference evidence="5 6" key="1">
    <citation type="submission" date="2024-08" db="EMBL/GenBank/DDBJ databases">
        <authorList>
            <person name="Will J Nash"/>
            <person name="Angela Man"/>
            <person name="Seanna McTaggart"/>
            <person name="Kendall Baker"/>
            <person name="Tom Barker"/>
            <person name="Leah Catchpole"/>
            <person name="Alex Durrant"/>
            <person name="Karim Gharbi"/>
            <person name="Naomi Irish"/>
            <person name="Gemy Kaithakottil"/>
            <person name="Debby Ku"/>
            <person name="Aaliyah Providence"/>
            <person name="Felix Shaw"/>
            <person name="David Swarbreck"/>
            <person name="Chris Watkins"/>
            <person name="Ann M. McCartney"/>
            <person name="Giulio Formenti"/>
            <person name="Alice Mouton"/>
            <person name="Noel Vella"/>
            <person name="Bjorn M von Reumont"/>
            <person name="Adriana Vella"/>
            <person name="Wilfried Haerty"/>
        </authorList>
    </citation>
    <scope>NUCLEOTIDE SEQUENCE [LARGE SCALE GENOMIC DNA]</scope>
</reference>
<evidence type="ECO:0000256" key="1">
    <source>
        <dbReference type="ARBA" id="ARBA00004123"/>
    </source>
</evidence>
<dbReference type="InterPro" id="IPR006600">
    <property type="entry name" value="HTH_CenpB_DNA-bd_dom"/>
</dbReference>
<dbReference type="SUPFAM" id="SSF46689">
    <property type="entry name" value="Homeodomain-like"/>
    <property type="match status" value="1"/>
</dbReference>
<feature type="region of interest" description="Disordered" evidence="3">
    <location>
        <begin position="337"/>
        <end position="377"/>
    </location>
</feature>
<dbReference type="EMBL" id="CAXAJV020001296">
    <property type="protein sequence ID" value="CAL7947955.1"/>
    <property type="molecule type" value="Genomic_DNA"/>
</dbReference>
<accession>A0ABP1P9G6</accession>
<name>A0ABP1P9G6_XYLVO</name>
<dbReference type="Gene3D" id="1.10.10.60">
    <property type="entry name" value="Homeodomain-like"/>
    <property type="match status" value="1"/>
</dbReference>
<feature type="compositionally biased region" description="Basic and acidic residues" evidence="3">
    <location>
        <begin position="346"/>
        <end position="357"/>
    </location>
</feature>
<evidence type="ECO:0000313" key="6">
    <source>
        <dbReference type="Proteomes" id="UP001642520"/>
    </source>
</evidence>
<keyword evidence="6" id="KW-1185">Reference proteome</keyword>
<evidence type="ECO:0000313" key="5">
    <source>
        <dbReference type="EMBL" id="CAL7947955.1"/>
    </source>
</evidence>
<protein>
    <recommendedName>
        <fullName evidence="4">HTH CENPB-type domain-containing protein</fullName>
    </recommendedName>
</protein>
<comment type="caution">
    <text evidence="5">The sequence shown here is derived from an EMBL/GenBank/DDBJ whole genome shotgun (WGS) entry which is preliminary data.</text>
</comment>
<evidence type="ECO:0000256" key="3">
    <source>
        <dbReference type="SAM" id="MobiDB-lite"/>
    </source>
</evidence>
<proteinExistence type="predicted"/>
<dbReference type="InterPro" id="IPR009057">
    <property type="entry name" value="Homeodomain-like_sf"/>
</dbReference>
<keyword evidence="2" id="KW-0238">DNA-binding</keyword>
<comment type="subcellular location">
    <subcellularLocation>
        <location evidence="1">Nucleus</location>
    </subcellularLocation>
</comment>
<evidence type="ECO:0000259" key="4">
    <source>
        <dbReference type="PROSITE" id="PS51253"/>
    </source>
</evidence>
<dbReference type="PROSITE" id="PS51253">
    <property type="entry name" value="HTH_CENPB"/>
    <property type="match status" value="1"/>
</dbReference>